<dbReference type="EMBL" id="CP001841">
    <property type="protein sequence ID" value="AEF83361.1"/>
    <property type="molecule type" value="Genomic_DNA"/>
</dbReference>
<dbReference type="KEGG" id="taz:TREAZ_1007"/>
<keyword evidence="2" id="KW-1185">Reference proteome</keyword>
<reference evidence="2" key="1">
    <citation type="submission" date="2009-12" db="EMBL/GenBank/DDBJ databases">
        <title>Complete sequence of Treponema azotonutricium strain ZAS-9.</title>
        <authorList>
            <person name="Tetu S.G."/>
            <person name="Matson E."/>
            <person name="Ren Q."/>
            <person name="Seshadri R."/>
            <person name="Elbourne L."/>
            <person name="Hassan K.A."/>
            <person name="Durkin A."/>
            <person name="Radune D."/>
            <person name="Mohamoud Y."/>
            <person name="Shay R."/>
            <person name="Jin S."/>
            <person name="Zhang X."/>
            <person name="Lucey K."/>
            <person name="Ballor N.R."/>
            <person name="Ottesen E."/>
            <person name="Rosenthal R."/>
            <person name="Allen A."/>
            <person name="Leadbetter J.R."/>
            <person name="Paulsen I.T."/>
        </authorList>
    </citation>
    <scope>NUCLEOTIDE SEQUENCE [LARGE SCALE GENOMIC DNA]</scope>
    <source>
        <strain evidence="2">ATCC BAA-888 / DSM 13862 / ZAS-9</strain>
    </source>
</reference>
<evidence type="ECO:0000313" key="2">
    <source>
        <dbReference type="Proteomes" id="UP000009222"/>
    </source>
</evidence>
<dbReference type="InParanoid" id="F5Y875"/>
<protein>
    <submittedName>
        <fullName evidence="1">Uncharacterized protein</fullName>
    </submittedName>
</protein>
<dbReference type="eggNOG" id="ENOG5031DQN">
    <property type="taxonomic scope" value="Bacteria"/>
</dbReference>
<name>F5Y875_LEAAZ</name>
<sequence length="198" mass="21635">MLRFLILIPHRDCSKALRAYCRSLFASGLPGAWSFPGAIPLAQVSGPFTREELKDAAHKLRGLSIQNERDGKFYSTGTALAQSPGIDAFRFFGIKLGFSKPFEGAEKLPPVNKKVIYGFNTLCLCAALITPEAAAVDRALSRELPSAPGISFRAASIANLSMKPLSTGEAPYSWEWEIGAPVWLPAYKPDKKKNAKYE</sequence>
<reference evidence="1 2" key="2">
    <citation type="journal article" date="2011" name="ISME J.">
        <title>RNA-seq reveals cooperative metabolic interactions between two termite-gut spirochete species in co-culture.</title>
        <authorList>
            <person name="Rosenthal A.Z."/>
            <person name="Matson E.G."/>
            <person name="Eldar A."/>
            <person name="Leadbetter J.R."/>
        </authorList>
    </citation>
    <scope>NUCLEOTIDE SEQUENCE [LARGE SCALE GENOMIC DNA]</scope>
    <source>
        <strain evidence="2">ATCC BAA-888 / DSM 13862 / ZAS-9</strain>
    </source>
</reference>
<organism evidence="1 2">
    <name type="scientific">Leadbettera azotonutricia (strain ATCC BAA-888 / DSM 13862 / ZAS-9)</name>
    <name type="common">Treponema azotonutricium</name>
    <dbReference type="NCBI Taxonomy" id="545695"/>
    <lineage>
        <taxon>Bacteria</taxon>
        <taxon>Pseudomonadati</taxon>
        <taxon>Spirochaetota</taxon>
        <taxon>Spirochaetia</taxon>
        <taxon>Spirochaetales</taxon>
        <taxon>Breznakiellaceae</taxon>
        <taxon>Leadbettera</taxon>
    </lineage>
</organism>
<accession>F5Y875</accession>
<dbReference type="Proteomes" id="UP000009222">
    <property type="component" value="Chromosome"/>
</dbReference>
<evidence type="ECO:0000313" key="1">
    <source>
        <dbReference type="EMBL" id="AEF83361.1"/>
    </source>
</evidence>
<dbReference type="AlphaFoldDB" id="F5Y875"/>
<gene>
    <name evidence="1" type="ordered locus">TREAZ_1007</name>
</gene>
<dbReference type="HOGENOM" id="CLU_1260994_0_0_12"/>
<dbReference type="STRING" id="545695.TREAZ_1007"/>
<proteinExistence type="predicted"/>